<dbReference type="EMBL" id="GBRH01282737">
    <property type="protein sequence ID" value="JAD15158.1"/>
    <property type="molecule type" value="Transcribed_RNA"/>
</dbReference>
<accession>A0A0A8XR13</accession>
<organism evidence="1">
    <name type="scientific">Arundo donax</name>
    <name type="common">Giant reed</name>
    <name type="synonym">Donax arundinaceus</name>
    <dbReference type="NCBI Taxonomy" id="35708"/>
    <lineage>
        <taxon>Eukaryota</taxon>
        <taxon>Viridiplantae</taxon>
        <taxon>Streptophyta</taxon>
        <taxon>Embryophyta</taxon>
        <taxon>Tracheophyta</taxon>
        <taxon>Spermatophyta</taxon>
        <taxon>Magnoliopsida</taxon>
        <taxon>Liliopsida</taxon>
        <taxon>Poales</taxon>
        <taxon>Poaceae</taxon>
        <taxon>PACMAD clade</taxon>
        <taxon>Arundinoideae</taxon>
        <taxon>Arundineae</taxon>
        <taxon>Arundo</taxon>
    </lineage>
</organism>
<reference evidence="1" key="1">
    <citation type="submission" date="2014-09" db="EMBL/GenBank/DDBJ databases">
        <authorList>
            <person name="Magalhaes I.L.F."/>
            <person name="Oliveira U."/>
            <person name="Santos F.R."/>
            <person name="Vidigal T.H.D.A."/>
            <person name="Brescovit A.D."/>
            <person name="Santos A.J."/>
        </authorList>
    </citation>
    <scope>NUCLEOTIDE SEQUENCE</scope>
    <source>
        <tissue evidence="1">Shoot tissue taken approximately 20 cm above the soil surface</tissue>
    </source>
</reference>
<name>A0A0A8XR13_ARUDO</name>
<proteinExistence type="predicted"/>
<evidence type="ECO:0000313" key="1">
    <source>
        <dbReference type="EMBL" id="JAD15158.1"/>
    </source>
</evidence>
<dbReference type="AlphaFoldDB" id="A0A0A8XR13"/>
<sequence length="32" mass="3857">MFCYPSSCCCHFFLIKLEVVYIKELYLGVHRN</sequence>
<reference evidence="1" key="2">
    <citation type="journal article" date="2015" name="Data Brief">
        <title>Shoot transcriptome of the giant reed, Arundo donax.</title>
        <authorList>
            <person name="Barrero R.A."/>
            <person name="Guerrero F.D."/>
            <person name="Moolhuijzen P."/>
            <person name="Goolsby J.A."/>
            <person name="Tidwell J."/>
            <person name="Bellgard S.E."/>
            <person name="Bellgard M.I."/>
        </authorList>
    </citation>
    <scope>NUCLEOTIDE SEQUENCE</scope>
    <source>
        <tissue evidence="1">Shoot tissue taken approximately 20 cm above the soil surface</tissue>
    </source>
</reference>
<protein>
    <submittedName>
        <fullName evidence="1">Uncharacterized protein</fullName>
    </submittedName>
</protein>